<evidence type="ECO:0000256" key="1">
    <source>
        <dbReference type="ARBA" id="ARBA00034127"/>
    </source>
</evidence>
<sequence length="197" mass="23085">MPSVSLSKVHKNISRKRGSMDSMHENSRDAKRLRRAGSREERLSHHASMTLKARQPYLERIHYFHEAVQSIEEPLSDDQLSEMILKYVHHHEHSLRAPRLIGYRCIHRDEGEIAQLKSERRKGRPPTRREELLNQRTETEEKEFKTGFWLPELGDADVLHALKHWNRHWAGLSSLKFIRITQEGVKQASSFPPKGMS</sequence>
<gene>
    <name evidence="3" type="ORF">PENSUB_10069</name>
</gene>
<dbReference type="GO" id="GO:0005634">
    <property type="term" value="C:nucleus"/>
    <property type="evidence" value="ECO:0007669"/>
    <property type="project" value="TreeGrafter"/>
</dbReference>
<feature type="region of interest" description="Disordered" evidence="2">
    <location>
        <begin position="1"/>
        <end position="46"/>
    </location>
</feature>
<dbReference type="InterPro" id="IPR038356">
    <property type="entry name" value="Tma16_sf"/>
</dbReference>
<protein>
    <submittedName>
        <fullName evidence="3">Translation machinery-associated protein 16</fullName>
    </submittedName>
</protein>
<proteinExistence type="inferred from homology"/>
<reference evidence="3 4" key="1">
    <citation type="submission" date="2016-10" db="EMBL/GenBank/DDBJ databases">
        <title>Genome sequence of the ascomycete fungus Penicillium subrubescens.</title>
        <authorList>
            <person name="De Vries R.P."/>
            <person name="Peng M."/>
            <person name="Dilokpimol A."/>
            <person name="Hilden K."/>
            <person name="Makela M.R."/>
            <person name="Grigoriev I."/>
            <person name="Riley R."/>
            <person name="Granchi Z."/>
        </authorList>
    </citation>
    <scope>NUCLEOTIDE SEQUENCE [LARGE SCALE GENOMIC DNA]</scope>
    <source>
        <strain evidence="3 4">CBS 132785</strain>
    </source>
</reference>
<dbReference type="Pfam" id="PF11176">
    <property type="entry name" value="Tma16"/>
    <property type="match status" value="2"/>
</dbReference>
<evidence type="ECO:0000256" key="2">
    <source>
        <dbReference type="SAM" id="MobiDB-lite"/>
    </source>
</evidence>
<dbReference type="EMBL" id="MNBE01000695">
    <property type="protein sequence ID" value="OKO97275.1"/>
    <property type="molecule type" value="Genomic_DNA"/>
</dbReference>
<comment type="similarity">
    <text evidence="1">Belongs to the TMA16 family.</text>
</comment>
<evidence type="ECO:0000313" key="3">
    <source>
        <dbReference type="EMBL" id="OKO97275.1"/>
    </source>
</evidence>
<dbReference type="AlphaFoldDB" id="A0A1Q5TAL7"/>
<dbReference type="PANTHER" id="PTHR13349">
    <property type="entry name" value="TRANSLATION MACHINERY-ASSOCIATED PROTEIN 16"/>
    <property type="match status" value="1"/>
</dbReference>
<keyword evidence="4" id="KW-1185">Reference proteome</keyword>
<feature type="compositionally biased region" description="Basic and acidic residues" evidence="2">
    <location>
        <begin position="18"/>
        <end position="30"/>
    </location>
</feature>
<feature type="region of interest" description="Disordered" evidence="2">
    <location>
        <begin position="118"/>
        <end position="137"/>
    </location>
</feature>
<evidence type="ECO:0000313" key="4">
    <source>
        <dbReference type="Proteomes" id="UP000186955"/>
    </source>
</evidence>
<organism evidence="3 4">
    <name type="scientific">Penicillium subrubescens</name>
    <dbReference type="NCBI Taxonomy" id="1316194"/>
    <lineage>
        <taxon>Eukaryota</taxon>
        <taxon>Fungi</taxon>
        <taxon>Dikarya</taxon>
        <taxon>Ascomycota</taxon>
        <taxon>Pezizomycotina</taxon>
        <taxon>Eurotiomycetes</taxon>
        <taxon>Eurotiomycetidae</taxon>
        <taxon>Eurotiales</taxon>
        <taxon>Aspergillaceae</taxon>
        <taxon>Penicillium</taxon>
    </lineage>
</organism>
<dbReference type="Gene3D" id="1.20.1440.170">
    <property type="entry name" value="Translation machinery-associated protein 16-like"/>
    <property type="match status" value="1"/>
</dbReference>
<feature type="compositionally biased region" description="Basic residues" evidence="2">
    <location>
        <begin position="8"/>
        <end position="17"/>
    </location>
</feature>
<dbReference type="PANTHER" id="PTHR13349:SF2">
    <property type="entry name" value="TRANSLATION MACHINERY-ASSOCIATED PROTEIN 16"/>
    <property type="match status" value="1"/>
</dbReference>
<dbReference type="Proteomes" id="UP000186955">
    <property type="component" value="Unassembled WGS sequence"/>
</dbReference>
<dbReference type="STRING" id="1316194.A0A1Q5TAL7"/>
<accession>A0A1Q5TAL7</accession>
<comment type="caution">
    <text evidence="3">The sequence shown here is derived from an EMBL/GenBank/DDBJ whole genome shotgun (WGS) entry which is preliminary data.</text>
</comment>
<feature type="compositionally biased region" description="Basic and acidic residues" evidence="2">
    <location>
        <begin position="127"/>
        <end position="137"/>
    </location>
</feature>
<name>A0A1Q5TAL7_9EURO</name>
<dbReference type="InterPro" id="IPR021346">
    <property type="entry name" value="Tma16"/>
</dbReference>